<keyword evidence="10 15" id="KW-1133">Transmembrane helix</keyword>
<evidence type="ECO:0000313" key="18">
    <source>
        <dbReference type="Proteomes" id="UP000663880"/>
    </source>
</evidence>
<feature type="coiled-coil region" evidence="14">
    <location>
        <begin position="190"/>
        <end position="245"/>
    </location>
</feature>
<dbReference type="FunFam" id="1.20.5.110:FF:000015">
    <property type="entry name" value="Syntaxin-18, putative"/>
    <property type="match status" value="1"/>
</dbReference>
<comment type="function">
    <text evidence="1">Syntaxin that may be involved in targeting and fusion of Golgi-derived retrograde transport vesicles with the ER.</text>
</comment>
<comment type="caution">
    <text evidence="17">The sequence shown here is derived from an EMBL/GenBank/DDBJ whole genome shotgun (WGS) entry which is preliminary data.</text>
</comment>
<evidence type="ECO:0000256" key="1">
    <source>
        <dbReference type="ARBA" id="ARBA00003746"/>
    </source>
</evidence>
<feature type="transmembrane region" description="Helical" evidence="15">
    <location>
        <begin position="298"/>
        <end position="319"/>
    </location>
</feature>
<protein>
    <recommendedName>
        <fullName evidence="4">Syntaxin-18</fullName>
    </recommendedName>
</protein>
<keyword evidence="8" id="KW-0931">ER-Golgi transport</keyword>
<dbReference type="Proteomes" id="UP000663880">
    <property type="component" value="Unassembled WGS sequence"/>
</dbReference>
<gene>
    <name evidence="17" type="ORF">PMACD_LOCUS16184</name>
</gene>
<evidence type="ECO:0000256" key="8">
    <source>
        <dbReference type="ARBA" id="ARBA00022892"/>
    </source>
</evidence>
<evidence type="ECO:0000256" key="15">
    <source>
        <dbReference type="SAM" id="Phobius"/>
    </source>
</evidence>
<evidence type="ECO:0000256" key="11">
    <source>
        <dbReference type="ARBA" id="ARBA00023054"/>
    </source>
</evidence>
<keyword evidence="11 14" id="KW-0175">Coiled coil</keyword>
<evidence type="ECO:0000256" key="3">
    <source>
        <dbReference type="ARBA" id="ARBA00009063"/>
    </source>
</evidence>
<dbReference type="GO" id="GO:0005789">
    <property type="term" value="C:endoplasmic reticulum membrane"/>
    <property type="evidence" value="ECO:0007669"/>
    <property type="project" value="UniProtKB-SubCell"/>
</dbReference>
<dbReference type="Gene3D" id="1.20.5.110">
    <property type="match status" value="1"/>
</dbReference>
<keyword evidence="6 15" id="KW-0812">Transmembrane</keyword>
<proteinExistence type="inferred from homology"/>
<keyword evidence="9" id="KW-0653">Protein transport</keyword>
<reference evidence="17" key="1">
    <citation type="submission" date="2021-02" db="EMBL/GenBank/DDBJ databases">
        <authorList>
            <person name="Steward A R."/>
        </authorList>
    </citation>
    <scope>NUCLEOTIDE SEQUENCE</scope>
</reference>
<evidence type="ECO:0000259" key="16">
    <source>
        <dbReference type="Pfam" id="PF10496"/>
    </source>
</evidence>
<feature type="domain" description="SNARE-complex protein Syntaxin-18 N-terminal" evidence="16">
    <location>
        <begin position="1"/>
        <end position="89"/>
    </location>
</feature>
<dbReference type="GO" id="GO:0031201">
    <property type="term" value="C:SNARE complex"/>
    <property type="evidence" value="ECO:0007669"/>
    <property type="project" value="TreeGrafter"/>
</dbReference>
<dbReference type="SUPFAM" id="SSF47661">
    <property type="entry name" value="t-snare proteins"/>
    <property type="match status" value="1"/>
</dbReference>
<evidence type="ECO:0000256" key="6">
    <source>
        <dbReference type="ARBA" id="ARBA00022692"/>
    </source>
</evidence>
<organism evidence="17 18">
    <name type="scientific">Pieris macdunnoughi</name>
    <dbReference type="NCBI Taxonomy" id="345717"/>
    <lineage>
        <taxon>Eukaryota</taxon>
        <taxon>Metazoa</taxon>
        <taxon>Ecdysozoa</taxon>
        <taxon>Arthropoda</taxon>
        <taxon>Hexapoda</taxon>
        <taxon>Insecta</taxon>
        <taxon>Pterygota</taxon>
        <taxon>Neoptera</taxon>
        <taxon>Endopterygota</taxon>
        <taxon>Lepidoptera</taxon>
        <taxon>Glossata</taxon>
        <taxon>Ditrysia</taxon>
        <taxon>Papilionoidea</taxon>
        <taxon>Pieridae</taxon>
        <taxon>Pierinae</taxon>
        <taxon>Pieris</taxon>
    </lineage>
</organism>
<dbReference type="GO" id="GO:0006890">
    <property type="term" value="P:retrograde vesicle-mediated transport, Golgi to endoplasmic reticulum"/>
    <property type="evidence" value="ECO:0007669"/>
    <property type="project" value="TreeGrafter"/>
</dbReference>
<keyword evidence="5" id="KW-0813">Transport</keyword>
<evidence type="ECO:0000256" key="5">
    <source>
        <dbReference type="ARBA" id="ARBA00022448"/>
    </source>
</evidence>
<evidence type="ECO:0000256" key="4">
    <source>
        <dbReference type="ARBA" id="ARBA00019409"/>
    </source>
</evidence>
<evidence type="ECO:0000313" key="17">
    <source>
        <dbReference type="EMBL" id="CAF4955801.1"/>
    </source>
</evidence>
<comment type="subcellular location">
    <subcellularLocation>
        <location evidence="13">Endomembrane system</location>
        <topology evidence="13">Single-pass type IV membrane protein</topology>
    </subcellularLocation>
    <subcellularLocation>
        <location evidence="2">Endoplasmic reticulum membrane</location>
        <topology evidence="2">Single-pass membrane protein</topology>
    </subcellularLocation>
</comment>
<dbReference type="SUPFAM" id="SSF58038">
    <property type="entry name" value="SNARE fusion complex"/>
    <property type="match status" value="1"/>
</dbReference>
<dbReference type="EMBL" id="CAJOBZ010000079">
    <property type="protein sequence ID" value="CAF4955801.1"/>
    <property type="molecule type" value="Genomic_DNA"/>
</dbReference>
<comment type="similarity">
    <text evidence="3">Belongs to the syntaxin family.</text>
</comment>
<evidence type="ECO:0000256" key="12">
    <source>
        <dbReference type="ARBA" id="ARBA00023136"/>
    </source>
</evidence>
<sequence length="321" mass="37264">MDITPLFKACIKTVKTRNKTFGILSPIPEEKKVILRQKSNKNGFMLTAKDITSQITKLRDFLLEHRERYLNYLNDISENEMTEYERDQIDTGAQRIINTCSHLIKEFRSDNRKLGVSQQMREYMDAVIDLIDTYLKAVCKIHSELKAFRVKRALDMRKLSRLEVPQKTSSIPNPFTVGAEKENEIDLEEIDSTKTKLELSENEIAVLSDEGELSAEELQMFESENVLLLNELNSLTEEVRQIESKVLHIAELQEIFTEKVLQQEQDIDRIANTVVGTTETMKDANDQIKQAIQRNAGLRVYILFFLLVMSFTLLFLDWYND</sequence>
<dbReference type="PANTHER" id="PTHR15959:SF0">
    <property type="entry name" value="SYNTAXIN-18"/>
    <property type="match status" value="1"/>
</dbReference>
<dbReference type="GO" id="GO:0015031">
    <property type="term" value="P:protein transport"/>
    <property type="evidence" value="ECO:0007669"/>
    <property type="project" value="UniProtKB-KW"/>
</dbReference>
<keyword evidence="12 15" id="KW-0472">Membrane</keyword>
<evidence type="ECO:0000256" key="10">
    <source>
        <dbReference type="ARBA" id="ARBA00022989"/>
    </source>
</evidence>
<dbReference type="Pfam" id="PF10496">
    <property type="entry name" value="Syntaxin-18_N"/>
    <property type="match status" value="1"/>
</dbReference>
<dbReference type="InterPro" id="IPR010989">
    <property type="entry name" value="SNARE"/>
</dbReference>
<keyword evidence="7" id="KW-0256">Endoplasmic reticulum</keyword>
<evidence type="ECO:0000256" key="7">
    <source>
        <dbReference type="ARBA" id="ARBA00022824"/>
    </source>
</evidence>
<accession>A0A821Y128</accession>
<evidence type="ECO:0000256" key="2">
    <source>
        <dbReference type="ARBA" id="ARBA00004389"/>
    </source>
</evidence>
<dbReference type="PANTHER" id="PTHR15959">
    <property type="entry name" value="SYNTAXIN-18"/>
    <property type="match status" value="1"/>
</dbReference>
<evidence type="ECO:0000256" key="14">
    <source>
        <dbReference type="SAM" id="Coils"/>
    </source>
</evidence>
<dbReference type="OrthoDB" id="342981at2759"/>
<name>A0A821Y128_9NEOP</name>
<dbReference type="AlphaFoldDB" id="A0A821Y128"/>
<dbReference type="InterPro" id="IPR019529">
    <property type="entry name" value="Syntaxin-18_N"/>
</dbReference>
<evidence type="ECO:0000256" key="13">
    <source>
        <dbReference type="ARBA" id="ARBA00046280"/>
    </source>
</evidence>
<evidence type="ECO:0000256" key="9">
    <source>
        <dbReference type="ARBA" id="ARBA00022927"/>
    </source>
</evidence>
<keyword evidence="18" id="KW-1185">Reference proteome</keyword>